<dbReference type="AlphaFoldDB" id="A0A5Q3QG57"/>
<organism evidence="3 4">
    <name type="scientific">Allosaccharopolyspora coralli</name>
    <dbReference type="NCBI Taxonomy" id="2665642"/>
    <lineage>
        <taxon>Bacteria</taxon>
        <taxon>Bacillati</taxon>
        <taxon>Actinomycetota</taxon>
        <taxon>Actinomycetes</taxon>
        <taxon>Pseudonocardiales</taxon>
        <taxon>Pseudonocardiaceae</taxon>
        <taxon>Allosaccharopolyspora</taxon>
    </lineage>
</organism>
<dbReference type="Pfam" id="PF13411">
    <property type="entry name" value="MerR_1"/>
    <property type="match status" value="1"/>
</dbReference>
<dbReference type="Proteomes" id="UP000371041">
    <property type="component" value="Chromosome"/>
</dbReference>
<dbReference type="SUPFAM" id="SSF52242">
    <property type="entry name" value="Cobalamin (vitamin B12)-binding domain"/>
    <property type="match status" value="1"/>
</dbReference>
<keyword evidence="4" id="KW-1185">Reference proteome</keyword>
<proteinExistence type="predicted"/>
<dbReference type="PANTHER" id="PTHR30204">
    <property type="entry name" value="REDOX-CYCLING DRUG-SENSING TRANSCRIPTIONAL ACTIVATOR SOXR"/>
    <property type="match status" value="1"/>
</dbReference>
<dbReference type="Gene3D" id="1.10.1240.10">
    <property type="entry name" value="Methionine synthase domain"/>
    <property type="match status" value="1"/>
</dbReference>
<evidence type="ECO:0000313" key="4">
    <source>
        <dbReference type="Proteomes" id="UP000371041"/>
    </source>
</evidence>
<dbReference type="EMBL" id="CP045929">
    <property type="protein sequence ID" value="QGK70449.1"/>
    <property type="molecule type" value="Genomic_DNA"/>
</dbReference>
<dbReference type="KEGG" id="sace:GIY23_13770"/>
<evidence type="ECO:0000259" key="2">
    <source>
        <dbReference type="PROSITE" id="PS50937"/>
    </source>
</evidence>
<dbReference type="Gene3D" id="1.10.1660.10">
    <property type="match status" value="1"/>
</dbReference>
<dbReference type="RefSeq" id="WP_154077031.1">
    <property type="nucleotide sequence ID" value="NZ_CP045929.1"/>
</dbReference>
<sequence>MGESEADVALTIGAVAQRLGIAVPTLRSWDRRYGLGPGSHDEGRHRRYTTEDLARLDRMIALRTEGVPPAVAAELAQGGTTTDVPARDGGGSGALAVGRADSAVRGLARAAQSLDVARIHDTVARHLGERGVVRTWDEILTPLLRTFGDHFDLGDDVVASEHAATVGILRALHGVPVPAQSRRLPALLACVAEEQHTLPLEALHAALSERGCPARFLGARMPHEALLQAVRRLRPRNLVLWAHTARCARKIDVAALTDTGTRVVVAGSGWSARVVASDGVARPDSLDDACDEVMDGALRTR</sequence>
<dbReference type="PANTHER" id="PTHR30204:SF97">
    <property type="entry name" value="MERR FAMILY REGULATORY PROTEIN"/>
    <property type="match status" value="1"/>
</dbReference>
<dbReference type="GO" id="GO:0003700">
    <property type="term" value="F:DNA-binding transcription factor activity"/>
    <property type="evidence" value="ECO:0007669"/>
    <property type="project" value="InterPro"/>
</dbReference>
<dbReference type="InterPro" id="IPR036724">
    <property type="entry name" value="Cobalamin-bd_sf"/>
</dbReference>
<evidence type="ECO:0000313" key="3">
    <source>
        <dbReference type="EMBL" id="QGK70449.1"/>
    </source>
</evidence>
<gene>
    <name evidence="3" type="ORF">GIY23_13770</name>
</gene>
<name>A0A5Q3QG57_9PSEU</name>
<dbReference type="PROSITE" id="PS50937">
    <property type="entry name" value="HTH_MERR_2"/>
    <property type="match status" value="1"/>
</dbReference>
<dbReference type="GO" id="GO:0003677">
    <property type="term" value="F:DNA binding"/>
    <property type="evidence" value="ECO:0007669"/>
    <property type="project" value="UniProtKB-KW"/>
</dbReference>
<reference evidence="4" key="1">
    <citation type="submission" date="2019-11" db="EMBL/GenBank/DDBJ databases">
        <title>The complete genome sequence of Saccharopolyspora sp. E2A.</title>
        <authorList>
            <person name="Zhang G."/>
        </authorList>
    </citation>
    <scope>NUCLEOTIDE SEQUENCE [LARGE SCALE GENOMIC DNA]</scope>
    <source>
        <strain evidence="4">E2A</strain>
    </source>
</reference>
<evidence type="ECO:0000256" key="1">
    <source>
        <dbReference type="ARBA" id="ARBA00023125"/>
    </source>
</evidence>
<dbReference type="SUPFAM" id="SSF46955">
    <property type="entry name" value="Putative DNA-binding domain"/>
    <property type="match status" value="1"/>
</dbReference>
<dbReference type="Gene3D" id="3.40.50.280">
    <property type="entry name" value="Cobalamin-binding domain"/>
    <property type="match status" value="1"/>
</dbReference>
<accession>A0A5Q3QG57</accession>
<keyword evidence="1" id="KW-0238">DNA-binding</keyword>
<dbReference type="GO" id="GO:0046872">
    <property type="term" value="F:metal ion binding"/>
    <property type="evidence" value="ECO:0007669"/>
    <property type="project" value="InterPro"/>
</dbReference>
<dbReference type="GO" id="GO:0031419">
    <property type="term" value="F:cobalamin binding"/>
    <property type="evidence" value="ECO:0007669"/>
    <property type="project" value="InterPro"/>
</dbReference>
<dbReference type="SMART" id="SM00422">
    <property type="entry name" value="HTH_MERR"/>
    <property type="match status" value="1"/>
</dbReference>
<protein>
    <submittedName>
        <fullName evidence="3">MerR family transcriptional regulator</fullName>
    </submittedName>
</protein>
<feature type="domain" description="HTH merR-type" evidence="2">
    <location>
        <begin position="9"/>
        <end position="78"/>
    </location>
</feature>
<dbReference type="InterPro" id="IPR009061">
    <property type="entry name" value="DNA-bd_dom_put_sf"/>
</dbReference>
<dbReference type="InterPro" id="IPR047057">
    <property type="entry name" value="MerR_fam"/>
</dbReference>
<dbReference type="InterPro" id="IPR000551">
    <property type="entry name" value="MerR-type_HTH_dom"/>
</dbReference>
<dbReference type="InterPro" id="IPR036594">
    <property type="entry name" value="Meth_synthase_dom"/>
</dbReference>